<organism evidence="1 2">
    <name type="scientific">Leuconostoc citreum</name>
    <dbReference type="NCBI Taxonomy" id="33964"/>
    <lineage>
        <taxon>Bacteria</taxon>
        <taxon>Bacillati</taxon>
        <taxon>Bacillota</taxon>
        <taxon>Bacilli</taxon>
        <taxon>Lactobacillales</taxon>
        <taxon>Lactobacillaceae</taxon>
        <taxon>Leuconostoc</taxon>
    </lineage>
</organism>
<dbReference type="RefSeq" id="WP_149333718.1">
    <property type="nucleotide sequence ID" value="NZ_BJJW01000002.1"/>
</dbReference>
<protein>
    <recommendedName>
        <fullName evidence="3">Holin</fullName>
    </recommendedName>
</protein>
<evidence type="ECO:0000313" key="2">
    <source>
        <dbReference type="Proteomes" id="UP000323274"/>
    </source>
</evidence>
<evidence type="ECO:0000313" key="1">
    <source>
        <dbReference type="EMBL" id="GDZ83113.1"/>
    </source>
</evidence>
<comment type="caution">
    <text evidence="1">The sequence shown here is derived from an EMBL/GenBank/DDBJ whole genome shotgun (WGS) entry which is preliminary data.</text>
</comment>
<dbReference type="AlphaFoldDB" id="A0A5A5TZU6"/>
<sequence>MLNELLKVLNTAVAVFVAAGGGFGVSKFLKFKASTEKNDNIKKALEFASQAVLTAQAFLGNGAVQQQAAAAELKARLDENKIGDNFTKAQILSYIKTAYAREKANGALGAVKPLVSAEELTKAEEVVSNTPETAPAPTAQ</sequence>
<dbReference type="EMBL" id="BJJW01000002">
    <property type="protein sequence ID" value="GDZ83113.1"/>
    <property type="molecule type" value="Genomic_DNA"/>
</dbReference>
<evidence type="ECO:0008006" key="3">
    <source>
        <dbReference type="Google" id="ProtNLM"/>
    </source>
</evidence>
<name>A0A5A5TZU6_LEUCI</name>
<dbReference type="Proteomes" id="UP000323274">
    <property type="component" value="Unassembled WGS sequence"/>
</dbReference>
<accession>A0A5A5TZU6</accession>
<gene>
    <name evidence="1" type="ORF">LCIT_03550</name>
</gene>
<reference evidence="1 2" key="1">
    <citation type="submission" date="2019-04" db="EMBL/GenBank/DDBJ databases">
        <title>A pseudo-fructophilic Leuconostoc citreum strain F192-5 isolated from peel of satsuma mandarin: the first report for isolation and characterization of strain-dependent fructophilic-like characteristics.</title>
        <authorList>
            <person name="Maeno S."/>
            <person name="Tanizawa Y."/>
            <person name="Kajikawa A."/>
            <person name="Kanesaki Y."/>
            <person name="Kubota E."/>
            <person name="Arita M."/>
            <person name="Leon D."/>
            <person name="Endo A."/>
        </authorList>
    </citation>
    <scope>NUCLEOTIDE SEQUENCE [LARGE SCALE GENOMIC DNA]</scope>
    <source>
        <strain evidence="1 2">F192-5</strain>
    </source>
</reference>
<proteinExistence type="predicted"/>